<gene>
    <name evidence="2" type="ORF">HG15A2_41430</name>
</gene>
<dbReference type="NCBIfam" id="TIGR04294">
    <property type="entry name" value="pre_pil_HX9DG"/>
    <property type="match status" value="1"/>
</dbReference>
<dbReference type="PANTHER" id="PTHR30093:SF2">
    <property type="entry name" value="TYPE II SECRETION SYSTEM PROTEIN H"/>
    <property type="match status" value="1"/>
</dbReference>
<dbReference type="InterPro" id="IPR012902">
    <property type="entry name" value="N_methyl_site"/>
</dbReference>
<accession>A0A517N0Z4</accession>
<dbReference type="Pfam" id="PF07596">
    <property type="entry name" value="SBP_bac_10"/>
    <property type="match status" value="1"/>
</dbReference>
<organism evidence="2 3">
    <name type="scientific">Adhaeretor mobilis</name>
    <dbReference type="NCBI Taxonomy" id="1930276"/>
    <lineage>
        <taxon>Bacteria</taxon>
        <taxon>Pseudomonadati</taxon>
        <taxon>Planctomycetota</taxon>
        <taxon>Planctomycetia</taxon>
        <taxon>Pirellulales</taxon>
        <taxon>Lacipirellulaceae</taxon>
        <taxon>Adhaeretor</taxon>
    </lineage>
</organism>
<dbReference type="AlphaFoldDB" id="A0A517N0Z4"/>
<dbReference type="InterPro" id="IPR045584">
    <property type="entry name" value="Pilin-like"/>
</dbReference>
<reference evidence="2 3" key="1">
    <citation type="submission" date="2019-02" db="EMBL/GenBank/DDBJ databases">
        <title>Deep-cultivation of Planctomycetes and their phenomic and genomic characterization uncovers novel biology.</title>
        <authorList>
            <person name="Wiegand S."/>
            <person name="Jogler M."/>
            <person name="Boedeker C."/>
            <person name="Pinto D."/>
            <person name="Vollmers J."/>
            <person name="Rivas-Marin E."/>
            <person name="Kohn T."/>
            <person name="Peeters S.H."/>
            <person name="Heuer A."/>
            <person name="Rast P."/>
            <person name="Oberbeckmann S."/>
            <person name="Bunk B."/>
            <person name="Jeske O."/>
            <person name="Meyerdierks A."/>
            <person name="Storesund J.E."/>
            <person name="Kallscheuer N."/>
            <person name="Luecker S."/>
            <person name="Lage O.M."/>
            <person name="Pohl T."/>
            <person name="Merkel B.J."/>
            <person name="Hornburger P."/>
            <person name="Mueller R.-W."/>
            <person name="Bruemmer F."/>
            <person name="Labrenz M."/>
            <person name="Spormann A.M."/>
            <person name="Op den Camp H."/>
            <person name="Overmann J."/>
            <person name="Amann R."/>
            <person name="Jetten M.S.M."/>
            <person name="Mascher T."/>
            <person name="Medema M.H."/>
            <person name="Devos D.P."/>
            <person name="Kaster A.-K."/>
            <person name="Ovreas L."/>
            <person name="Rohde M."/>
            <person name="Galperin M.Y."/>
            <person name="Jogler C."/>
        </authorList>
    </citation>
    <scope>NUCLEOTIDE SEQUENCE [LARGE SCALE GENOMIC DNA]</scope>
    <source>
        <strain evidence="2 3">HG15A2</strain>
    </source>
</reference>
<evidence type="ECO:0000259" key="1">
    <source>
        <dbReference type="Pfam" id="PF07596"/>
    </source>
</evidence>
<dbReference type="PANTHER" id="PTHR30093">
    <property type="entry name" value="GENERAL SECRETION PATHWAY PROTEIN G"/>
    <property type="match status" value="1"/>
</dbReference>
<dbReference type="Pfam" id="PF07963">
    <property type="entry name" value="N_methyl"/>
    <property type="match status" value="1"/>
</dbReference>
<dbReference type="PROSITE" id="PS00409">
    <property type="entry name" value="PROKAR_NTER_METHYL"/>
    <property type="match status" value="1"/>
</dbReference>
<dbReference type="EMBL" id="CP036263">
    <property type="protein sequence ID" value="QDT00801.1"/>
    <property type="molecule type" value="Genomic_DNA"/>
</dbReference>
<proteinExistence type="predicted"/>
<dbReference type="InterPro" id="IPR011453">
    <property type="entry name" value="DUF1559"/>
</dbReference>
<dbReference type="InterPro" id="IPR027558">
    <property type="entry name" value="Pre_pil_HX9DG_C"/>
</dbReference>
<evidence type="ECO:0000313" key="2">
    <source>
        <dbReference type="EMBL" id="QDT00801.1"/>
    </source>
</evidence>
<dbReference type="Proteomes" id="UP000319852">
    <property type="component" value="Chromosome"/>
</dbReference>
<feature type="domain" description="DUF1559" evidence="1">
    <location>
        <begin position="41"/>
        <end position="343"/>
    </location>
</feature>
<dbReference type="NCBIfam" id="TIGR02532">
    <property type="entry name" value="IV_pilin_GFxxxE"/>
    <property type="match status" value="1"/>
</dbReference>
<dbReference type="RefSeq" id="WP_246117797.1">
    <property type="nucleotide sequence ID" value="NZ_CP036263.1"/>
</dbReference>
<dbReference type="KEGG" id="amob:HG15A2_41430"/>
<sequence length="362" mass="38867">MNRQNRTNPRARQLRGFTLVELLVVIAIIGVLVGLLLPAVQAAREAARRMSCGNNLKQLGLACLTFESSNGHLPVSIMRYPEDQSYEGGSSPVWVGPPGGKMAADNGGPGYSGKGWIVDVLPQMEQQAAYDRIIEACKLRPGKQFAALATAGRGMGDAAIRDIVSTQQPFLTCPSDGSAVASDKQYWWGSWPTGAGILVGTTSYKGVIGDSIISGTANGQDTIFIDSGSTPDCHNTVDCNGLIWRNTSYDPVELRQISDGQSNTFMVGEGVVSQDFHSAAFFADGDWATCGIPLNFFILDLSEEEIKSSHWHETRGFKSLHPGGSQFVLADGSMHFVAEGIDTQTYRGLATRNGEEVVSLNN</sequence>
<evidence type="ECO:0000313" key="3">
    <source>
        <dbReference type="Proteomes" id="UP000319852"/>
    </source>
</evidence>
<protein>
    <recommendedName>
        <fullName evidence="1">DUF1559 domain-containing protein</fullName>
    </recommendedName>
</protein>
<keyword evidence="3" id="KW-1185">Reference proteome</keyword>
<name>A0A517N0Z4_9BACT</name>
<dbReference type="Gene3D" id="3.30.700.10">
    <property type="entry name" value="Glycoprotein, Type 4 Pilin"/>
    <property type="match status" value="1"/>
</dbReference>
<dbReference type="SUPFAM" id="SSF54523">
    <property type="entry name" value="Pili subunits"/>
    <property type="match status" value="1"/>
</dbReference>